<evidence type="ECO:0000256" key="2">
    <source>
        <dbReference type="SAM" id="Phobius"/>
    </source>
</evidence>
<protein>
    <submittedName>
        <fullName evidence="3">Uncharacterized protein</fullName>
    </submittedName>
</protein>
<organism evidence="3 4">
    <name type="scientific">Actinospica acidithermotolerans</name>
    <dbReference type="NCBI Taxonomy" id="2828514"/>
    <lineage>
        <taxon>Bacteria</taxon>
        <taxon>Bacillati</taxon>
        <taxon>Actinomycetota</taxon>
        <taxon>Actinomycetes</taxon>
        <taxon>Catenulisporales</taxon>
        <taxon>Actinospicaceae</taxon>
        <taxon>Actinospica</taxon>
    </lineage>
</organism>
<feature type="region of interest" description="Disordered" evidence="1">
    <location>
        <begin position="1"/>
        <end position="46"/>
    </location>
</feature>
<comment type="caution">
    <text evidence="3">The sequence shown here is derived from an EMBL/GenBank/DDBJ whole genome shotgun (WGS) entry which is preliminary data.</text>
</comment>
<feature type="transmembrane region" description="Helical" evidence="2">
    <location>
        <begin position="54"/>
        <end position="72"/>
    </location>
</feature>
<name>A0A941ED55_9ACTN</name>
<evidence type="ECO:0000313" key="3">
    <source>
        <dbReference type="EMBL" id="MBR7829127.1"/>
    </source>
</evidence>
<proteinExistence type="predicted"/>
<sequence>MTGHTRHTTGPLRNKAQEERAVEGSEIKKIADTPSLADQETWDAPLGHSGTRRAWALSLSMLAAFILGAIGLTVGPRVLLWIGVAAFVLLGAFSLATRTWTDYVGAKREKQEEEAEENRGAAP</sequence>
<gene>
    <name evidence="3" type="ORF">KDK95_22660</name>
</gene>
<feature type="transmembrane region" description="Helical" evidence="2">
    <location>
        <begin position="78"/>
        <end position="100"/>
    </location>
</feature>
<evidence type="ECO:0000313" key="4">
    <source>
        <dbReference type="Proteomes" id="UP000676325"/>
    </source>
</evidence>
<reference evidence="3" key="1">
    <citation type="submission" date="2021-04" db="EMBL/GenBank/DDBJ databases">
        <title>Genome based classification of Actinospica acidithermotolerans sp. nov., an actinobacterium isolated from an Indonesian hot spring.</title>
        <authorList>
            <person name="Kusuma A.B."/>
            <person name="Putra K.E."/>
            <person name="Nafisah S."/>
            <person name="Loh J."/>
            <person name="Nouioui I."/>
            <person name="Goodfellow M."/>
        </authorList>
    </citation>
    <scope>NUCLEOTIDE SEQUENCE</scope>
    <source>
        <strain evidence="3">MGRD01-02</strain>
    </source>
</reference>
<keyword evidence="2" id="KW-1133">Transmembrane helix</keyword>
<keyword evidence="2" id="KW-0812">Transmembrane</keyword>
<accession>A0A941ED55</accession>
<dbReference type="Proteomes" id="UP000676325">
    <property type="component" value="Unassembled WGS sequence"/>
</dbReference>
<dbReference type="AlphaFoldDB" id="A0A941ED55"/>
<dbReference type="RefSeq" id="WP_212520263.1">
    <property type="nucleotide sequence ID" value="NZ_JAGSOH010000075.1"/>
</dbReference>
<keyword evidence="2" id="KW-0472">Membrane</keyword>
<evidence type="ECO:0000256" key="1">
    <source>
        <dbReference type="SAM" id="MobiDB-lite"/>
    </source>
</evidence>
<dbReference type="EMBL" id="JAGSOH010000075">
    <property type="protein sequence ID" value="MBR7829127.1"/>
    <property type="molecule type" value="Genomic_DNA"/>
</dbReference>
<keyword evidence="4" id="KW-1185">Reference proteome</keyword>
<feature type="compositionally biased region" description="Basic and acidic residues" evidence="1">
    <location>
        <begin position="15"/>
        <end position="31"/>
    </location>
</feature>